<reference evidence="1" key="1">
    <citation type="submission" date="2023-01" db="EMBL/GenBank/DDBJ databases">
        <authorList>
            <person name="Piombo E."/>
        </authorList>
    </citation>
    <scope>NUCLEOTIDE SEQUENCE</scope>
</reference>
<dbReference type="AlphaFoldDB" id="A0AA35PXI5"/>
<sequence>MSLPVSVDGILFATGLEAGDTITRDAKLLRLAPVQLAATGRSVNPKADGTGAVLHAQINTLAEDTYIPRLAANALAAAVVQISPMIISGEPTVRGTQALSTQTLLAAGAFASIAPLTGSTRSLAATAKLVIVTDVEGPAVILDTELARLAALSVAPPGVEANIWTAAVTHDPRTRLVGLYRQREGSQG</sequence>
<protein>
    <submittedName>
        <fullName evidence="1">Uncharacterized protein</fullName>
    </submittedName>
</protein>
<evidence type="ECO:0000313" key="2">
    <source>
        <dbReference type="Proteomes" id="UP001160390"/>
    </source>
</evidence>
<comment type="caution">
    <text evidence="1">The sequence shown here is derived from an EMBL/GenBank/DDBJ whole genome shotgun (WGS) entry which is preliminary data.</text>
</comment>
<proteinExistence type="predicted"/>
<organism evidence="1 2">
    <name type="scientific">Clonostachys chloroleuca</name>
    <dbReference type="NCBI Taxonomy" id="1926264"/>
    <lineage>
        <taxon>Eukaryota</taxon>
        <taxon>Fungi</taxon>
        <taxon>Dikarya</taxon>
        <taxon>Ascomycota</taxon>
        <taxon>Pezizomycotina</taxon>
        <taxon>Sordariomycetes</taxon>
        <taxon>Hypocreomycetidae</taxon>
        <taxon>Hypocreales</taxon>
        <taxon>Bionectriaceae</taxon>
        <taxon>Clonostachys</taxon>
    </lineage>
</organism>
<dbReference type="EMBL" id="CABFNP030000799">
    <property type="protein sequence ID" value="CAI6087656.1"/>
    <property type="molecule type" value="Genomic_DNA"/>
</dbReference>
<gene>
    <name evidence="1" type="ORF">CCHLO57077_00008178</name>
</gene>
<name>A0AA35PXI5_9HYPO</name>
<dbReference type="Proteomes" id="UP001160390">
    <property type="component" value="Unassembled WGS sequence"/>
</dbReference>
<accession>A0AA35PXI5</accession>
<keyword evidence="2" id="KW-1185">Reference proteome</keyword>
<evidence type="ECO:0000313" key="1">
    <source>
        <dbReference type="EMBL" id="CAI6087656.1"/>
    </source>
</evidence>